<dbReference type="AlphaFoldDB" id="A0A450XRT9"/>
<dbReference type="GO" id="GO:0032259">
    <property type="term" value="P:methylation"/>
    <property type="evidence" value="ECO:0007669"/>
    <property type="project" value="UniProtKB-KW"/>
</dbReference>
<proteinExistence type="predicted"/>
<comment type="pathway">
    <text evidence="1">Cofactor biosynthesis; adenosylcobalamin biosynthesis.</text>
</comment>
<gene>
    <name evidence="7" type="ORF">BECKMB1821G_GA0114241_109910</name>
</gene>
<dbReference type="InterPro" id="IPR012818">
    <property type="entry name" value="CbiE"/>
</dbReference>
<dbReference type="InterPro" id="IPR035996">
    <property type="entry name" value="4pyrrol_Methylase_sf"/>
</dbReference>
<name>A0A450XRT9_9GAMM</name>
<organism evidence="7">
    <name type="scientific">Candidatus Kentrum sp. MB</name>
    <dbReference type="NCBI Taxonomy" id="2138164"/>
    <lineage>
        <taxon>Bacteria</taxon>
        <taxon>Pseudomonadati</taxon>
        <taxon>Pseudomonadota</taxon>
        <taxon>Gammaproteobacteria</taxon>
        <taxon>Candidatus Kentrum</taxon>
    </lineage>
</organism>
<evidence type="ECO:0000256" key="5">
    <source>
        <dbReference type="ARBA" id="ARBA00022691"/>
    </source>
</evidence>
<reference evidence="7" key="1">
    <citation type="submission" date="2019-02" db="EMBL/GenBank/DDBJ databases">
        <authorList>
            <person name="Gruber-Vodicka R. H."/>
            <person name="Seah K. B. B."/>
        </authorList>
    </citation>
    <scope>NUCLEOTIDE SEQUENCE</scope>
    <source>
        <strain evidence="7">BECK_BZ197</strain>
    </source>
</reference>
<dbReference type="PANTHER" id="PTHR43182:SF1">
    <property type="entry name" value="COBALT-PRECORRIN-7 C(5)-METHYLTRANSFERASE"/>
    <property type="match status" value="1"/>
</dbReference>
<dbReference type="CDD" id="cd02440">
    <property type="entry name" value="AdoMet_MTases"/>
    <property type="match status" value="1"/>
</dbReference>
<dbReference type="InterPro" id="IPR000878">
    <property type="entry name" value="4pyrrol_Mease"/>
</dbReference>
<evidence type="ECO:0000313" key="7">
    <source>
        <dbReference type="EMBL" id="VFK31987.1"/>
    </source>
</evidence>
<dbReference type="NCBIfam" id="TIGR02467">
    <property type="entry name" value="CbiE"/>
    <property type="match status" value="1"/>
</dbReference>
<keyword evidence="4 7" id="KW-0808">Transferase</keyword>
<dbReference type="PANTHER" id="PTHR43182">
    <property type="entry name" value="COBALT-PRECORRIN-6B C(15)-METHYLTRANSFERASE (DECARBOXYLATING)"/>
    <property type="match status" value="1"/>
</dbReference>
<evidence type="ECO:0000256" key="2">
    <source>
        <dbReference type="ARBA" id="ARBA00022573"/>
    </source>
</evidence>
<sequence>MNAHPNPCRIIGVLDNGVDGLTPEALGHLRRADLVIGGTRTLALFAKEFAGAETRDLTGTLSQAPDWIRDAQAKGGRVVVLATGDPLCHGIAGFLQARLCIESCEVLPNVSMVQLACARLGIPWQDMKILSAHGPDTGEWPTDEWPNRSQSGAGPEHGLYSLLRAVVRHDRLAIYTSPDNTPDRIARLLVAEGLADDFQLAVAERLLRVDERVIADCSVQEAAVRRFADPNLLLLWRDAPRPREVLFGLADETYRQRRPDKGLITGREVRAVSLARLQLRANSIVWDIGAGSGSVGLEAARLCPEGHVYAMEKNAEDLANCAQNRQQLHVTNHTLRHGKAPTGLDDWPAPDAVFIGGSGGELAELIRLCLTRLKPDGRLIMNFVTFENLTLAIGVLQEMRATWDVTQLNVSRSRPILDMHRLAAENPVWVVCVQPNHEKTEISLNQENGVT</sequence>
<dbReference type="SUPFAM" id="SSF53790">
    <property type="entry name" value="Tetrapyrrole methylase"/>
    <property type="match status" value="1"/>
</dbReference>
<dbReference type="InterPro" id="IPR014776">
    <property type="entry name" value="4pyrrole_Mease_sub2"/>
</dbReference>
<keyword evidence="3 7" id="KW-0489">Methyltransferase</keyword>
<keyword evidence="2" id="KW-0169">Cobalamin biosynthesis</keyword>
<protein>
    <submittedName>
        <fullName evidence="7">Precorrin-6Y C5,15-methyltransferase (Decarboxylating)</fullName>
    </submittedName>
</protein>
<feature type="domain" description="Tetrapyrrole methylase" evidence="6">
    <location>
        <begin position="10"/>
        <end position="216"/>
    </location>
</feature>
<dbReference type="GO" id="GO:0008276">
    <property type="term" value="F:protein methyltransferase activity"/>
    <property type="evidence" value="ECO:0007669"/>
    <property type="project" value="InterPro"/>
</dbReference>
<dbReference type="InterPro" id="IPR014008">
    <property type="entry name" value="Cbl_synth_MTase_CbiT"/>
</dbReference>
<dbReference type="GO" id="GO:0009236">
    <property type="term" value="P:cobalamin biosynthetic process"/>
    <property type="evidence" value="ECO:0007669"/>
    <property type="project" value="UniProtKB-UniPathway"/>
</dbReference>
<dbReference type="Gene3D" id="3.40.50.150">
    <property type="entry name" value="Vaccinia Virus protein VP39"/>
    <property type="match status" value="1"/>
</dbReference>
<dbReference type="UniPathway" id="UPA00148"/>
<evidence type="ECO:0000256" key="1">
    <source>
        <dbReference type="ARBA" id="ARBA00004953"/>
    </source>
</evidence>
<keyword evidence="5" id="KW-0949">S-adenosyl-L-methionine</keyword>
<dbReference type="InterPro" id="IPR014777">
    <property type="entry name" value="4pyrrole_Mease_sub1"/>
</dbReference>
<accession>A0A450XRT9</accession>
<dbReference type="InterPro" id="IPR006365">
    <property type="entry name" value="Cbl_synth_CobL"/>
</dbReference>
<evidence type="ECO:0000256" key="3">
    <source>
        <dbReference type="ARBA" id="ARBA00022603"/>
    </source>
</evidence>
<evidence type="ECO:0000256" key="4">
    <source>
        <dbReference type="ARBA" id="ARBA00022679"/>
    </source>
</evidence>
<dbReference type="Pfam" id="PF00590">
    <property type="entry name" value="TP_methylase"/>
    <property type="match status" value="1"/>
</dbReference>
<dbReference type="InterPro" id="IPR029063">
    <property type="entry name" value="SAM-dependent_MTases_sf"/>
</dbReference>
<dbReference type="Gene3D" id="3.40.1010.10">
    <property type="entry name" value="Cobalt-precorrin-4 Transmethylase, Domain 1"/>
    <property type="match status" value="1"/>
</dbReference>
<dbReference type="PIRSF" id="PIRSF036428">
    <property type="entry name" value="CobL"/>
    <property type="match status" value="1"/>
</dbReference>
<dbReference type="SUPFAM" id="SSF53335">
    <property type="entry name" value="S-adenosyl-L-methionine-dependent methyltransferases"/>
    <property type="match status" value="1"/>
</dbReference>
<dbReference type="CDD" id="cd11644">
    <property type="entry name" value="Precorrin-6Y-MT"/>
    <property type="match status" value="1"/>
</dbReference>
<dbReference type="EMBL" id="CAADFO010000099">
    <property type="protein sequence ID" value="VFK31987.1"/>
    <property type="molecule type" value="Genomic_DNA"/>
</dbReference>
<dbReference type="Gene3D" id="3.30.950.10">
    <property type="entry name" value="Methyltransferase, Cobalt-precorrin-4 Transmethylase, Domain 2"/>
    <property type="match status" value="1"/>
</dbReference>
<evidence type="ECO:0000259" key="6">
    <source>
        <dbReference type="Pfam" id="PF00590"/>
    </source>
</evidence>
<dbReference type="NCBIfam" id="TIGR02469">
    <property type="entry name" value="CbiT"/>
    <property type="match status" value="1"/>
</dbReference>
<dbReference type="InterPro" id="IPR050714">
    <property type="entry name" value="Cobalamin_biosynth_MTase"/>
</dbReference>